<feature type="compositionally biased region" description="Polar residues" evidence="1">
    <location>
        <begin position="45"/>
        <end position="67"/>
    </location>
</feature>
<dbReference type="Proteomes" id="UP000186817">
    <property type="component" value="Unassembled WGS sequence"/>
</dbReference>
<evidence type="ECO:0000313" key="2">
    <source>
        <dbReference type="EMBL" id="OLP89957.1"/>
    </source>
</evidence>
<name>A0A1Q9D487_SYMMI</name>
<gene>
    <name evidence="2" type="ORF">AK812_SmicGene28528</name>
</gene>
<comment type="caution">
    <text evidence="2">The sequence shown here is derived from an EMBL/GenBank/DDBJ whole genome shotgun (WGS) entry which is preliminary data.</text>
</comment>
<evidence type="ECO:0000256" key="1">
    <source>
        <dbReference type="SAM" id="MobiDB-lite"/>
    </source>
</evidence>
<feature type="region of interest" description="Disordered" evidence="1">
    <location>
        <begin position="41"/>
        <end position="67"/>
    </location>
</feature>
<keyword evidence="3" id="KW-1185">Reference proteome</keyword>
<protein>
    <submittedName>
        <fullName evidence="2">Uncharacterized protein</fullName>
    </submittedName>
</protein>
<evidence type="ECO:0000313" key="3">
    <source>
        <dbReference type="Proteomes" id="UP000186817"/>
    </source>
</evidence>
<sequence length="98" mass="10671">MAEVPPRRAQRKACNLARGDVPQTFGARGDCLCGVHPMHEEMEEQTSAQLDQEESTTGGQTDAASSQRAAQLATALIKRLRSQAEGEKLLDRYQVEGS</sequence>
<organism evidence="2 3">
    <name type="scientific">Symbiodinium microadriaticum</name>
    <name type="common">Dinoflagellate</name>
    <name type="synonym">Zooxanthella microadriatica</name>
    <dbReference type="NCBI Taxonomy" id="2951"/>
    <lineage>
        <taxon>Eukaryota</taxon>
        <taxon>Sar</taxon>
        <taxon>Alveolata</taxon>
        <taxon>Dinophyceae</taxon>
        <taxon>Suessiales</taxon>
        <taxon>Symbiodiniaceae</taxon>
        <taxon>Symbiodinium</taxon>
    </lineage>
</organism>
<dbReference type="AlphaFoldDB" id="A0A1Q9D487"/>
<proteinExistence type="predicted"/>
<dbReference type="EMBL" id="LSRX01000735">
    <property type="protein sequence ID" value="OLP89957.1"/>
    <property type="molecule type" value="Genomic_DNA"/>
</dbReference>
<accession>A0A1Q9D487</accession>
<reference evidence="2 3" key="1">
    <citation type="submission" date="2016-02" db="EMBL/GenBank/DDBJ databases">
        <title>Genome analysis of coral dinoflagellate symbionts highlights evolutionary adaptations to a symbiotic lifestyle.</title>
        <authorList>
            <person name="Aranda M."/>
            <person name="Li Y."/>
            <person name="Liew Y.J."/>
            <person name="Baumgarten S."/>
            <person name="Simakov O."/>
            <person name="Wilson M."/>
            <person name="Piel J."/>
            <person name="Ashoor H."/>
            <person name="Bougouffa S."/>
            <person name="Bajic V.B."/>
            <person name="Ryu T."/>
            <person name="Ravasi T."/>
            <person name="Bayer T."/>
            <person name="Micklem G."/>
            <person name="Kim H."/>
            <person name="Bhak J."/>
            <person name="Lajeunesse T.C."/>
            <person name="Voolstra C.R."/>
        </authorList>
    </citation>
    <scope>NUCLEOTIDE SEQUENCE [LARGE SCALE GENOMIC DNA]</scope>
    <source>
        <strain evidence="2 3">CCMP2467</strain>
    </source>
</reference>